<dbReference type="InterPro" id="IPR041577">
    <property type="entry name" value="RT_RNaseH_2"/>
</dbReference>
<dbReference type="CDD" id="cd09274">
    <property type="entry name" value="RNase_HI_RT_Ty3"/>
    <property type="match status" value="1"/>
</dbReference>
<dbReference type="Gene3D" id="3.30.70.270">
    <property type="match status" value="4"/>
</dbReference>
<dbReference type="InterPro" id="IPR012337">
    <property type="entry name" value="RNaseH-like_sf"/>
</dbReference>
<dbReference type="Gene3D" id="2.40.70.10">
    <property type="entry name" value="Acid Proteases"/>
    <property type="match status" value="1"/>
</dbReference>
<dbReference type="SUPFAM" id="SSF56672">
    <property type="entry name" value="DNA/RNA polymerases"/>
    <property type="match status" value="3"/>
</dbReference>
<evidence type="ECO:0000259" key="10">
    <source>
        <dbReference type="PROSITE" id="PS50158"/>
    </source>
</evidence>
<feature type="compositionally biased region" description="Low complexity" evidence="9">
    <location>
        <begin position="122"/>
        <end position="132"/>
    </location>
</feature>
<dbReference type="InterPro" id="IPR001584">
    <property type="entry name" value="Integrase_cat-core"/>
</dbReference>
<evidence type="ECO:0000256" key="9">
    <source>
        <dbReference type="SAM" id="MobiDB-lite"/>
    </source>
</evidence>
<dbReference type="Pfam" id="PF03732">
    <property type="entry name" value="Retrotrans_gag"/>
    <property type="match status" value="1"/>
</dbReference>
<evidence type="ECO:0000256" key="2">
    <source>
        <dbReference type="ARBA" id="ARBA00022679"/>
    </source>
</evidence>
<protein>
    <recommendedName>
        <fullName evidence="1">RNA-directed DNA polymerase</fullName>
        <ecNumber evidence="1">2.7.7.49</ecNumber>
    </recommendedName>
</protein>
<feature type="compositionally biased region" description="Polar residues" evidence="9">
    <location>
        <begin position="102"/>
        <end position="119"/>
    </location>
</feature>
<dbReference type="PANTHER" id="PTHR37984:SF9">
    <property type="entry name" value="INTEGRASE CATALYTIC DOMAIN-CONTAINING PROTEIN"/>
    <property type="match status" value="1"/>
</dbReference>
<keyword evidence="5" id="KW-0255">Endonuclease</keyword>
<dbReference type="SMART" id="SM00343">
    <property type="entry name" value="ZnF_C2HC"/>
    <property type="match status" value="1"/>
</dbReference>
<dbReference type="InterPro" id="IPR005162">
    <property type="entry name" value="Retrotrans_gag_dom"/>
</dbReference>
<dbReference type="EC" id="2.7.7.49" evidence="1"/>
<dbReference type="InterPro" id="IPR043502">
    <property type="entry name" value="DNA/RNA_pol_sf"/>
</dbReference>
<evidence type="ECO:0000259" key="11">
    <source>
        <dbReference type="PROSITE" id="PS50878"/>
    </source>
</evidence>
<dbReference type="PROSITE" id="PS50878">
    <property type="entry name" value="RT_POL"/>
    <property type="match status" value="2"/>
</dbReference>
<feature type="region of interest" description="Disordered" evidence="9">
    <location>
        <begin position="102"/>
        <end position="165"/>
    </location>
</feature>
<dbReference type="SUPFAM" id="SSF50630">
    <property type="entry name" value="Acid proteases"/>
    <property type="match status" value="1"/>
</dbReference>
<dbReference type="PANTHER" id="PTHR37984">
    <property type="entry name" value="PROTEIN CBG26694"/>
    <property type="match status" value="1"/>
</dbReference>
<feature type="region of interest" description="Disordered" evidence="9">
    <location>
        <begin position="1033"/>
        <end position="1076"/>
    </location>
</feature>
<dbReference type="Pfam" id="PF17917">
    <property type="entry name" value="RT_RNaseH"/>
    <property type="match status" value="1"/>
</dbReference>
<dbReference type="InterPro" id="IPR000477">
    <property type="entry name" value="RT_dom"/>
</dbReference>
<keyword evidence="8" id="KW-0862">Zinc</keyword>
<feature type="domain" description="Reverse transcriptase" evidence="11">
    <location>
        <begin position="351"/>
        <end position="528"/>
    </location>
</feature>
<feature type="domain" description="Integrase catalytic" evidence="12">
    <location>
        <begin position="872"/>
        <end position="1037"/>
    </location>
</feature>
<evidence type="ECO:0000256" key="7">
    <source>
        <dbReference type="ARBA" id="ARBA00022918"/>
    </source>
</evidence>
<feature type="domain" description="Reverse transcriptase" evidence="11">
    <location>
        <begin position="1850"/>
        <end position="2033"/>
    </location>
</feature>
<keyword evidence="6" id="KW-0378">Hydrolase</keyword>
<dbReference type="CDD" id="cd01647">
    <property type="entry name" value="RT_LTR"/>
    <property type="match status" value="2"/>
</dbReference>
<accession>A0ABY6KAW2</accession>
<feature type="compositionally biased region" description="Basic and acidic residues" evidence="9">
    <location>
        <begin position="138"/>
        <end position="148"/>
    </location>
</feature>
<dbReference type="PROSITE" id="PS50158">
    <property type="entry name" value="ZF_CCHC"/>
    <property type="match status" value="1"/>
</dbReference>
<keyword evidence="2" id="KW-0808">Transferase</keyword>
<evidence type="ECO:0000256" key="5">
    <source>
        <dbReference type="ARBA" id="ARBA00022759"/>
    </source>
</evidence>
<evidence type="ECO:0000256" key="6">
    <source>
        <dbReference type="ARBA" id="ARBA00022801"/>
    </source>
</evidence>
<dbReference type="InterPro" id="IPR043128">
    <property type="entry name" value="Rev_trsase/Diguanyl_cyclase"/>
</dbReference>
<dbReference type="Pfam" id="PF17919">
    <property type="entry name" value="RT_RNaseH_2"/>
    <property type="match status" value="2"/>
</dbReference>
<gene>
    <name evidence="13" type="ORF">LAZ67_3006082</name>
</gene>
<dbReference type="Gene3D" id="1.10.340.70">
    <property type="match status" value="1"/>
</dbReference>
<name>A0ABY6KAW2_9ARAC</name>
<dbReference type="Gene3D" id="3.10.10.10">
    <property type="entry name" value="HIV Type 1 Reverse Transcriptase, subunit A, domain 1"/>
    <property type="match status" value="2"/>
</dbReference>
<dbReference type="Pfam" id="PF00665">
    <property type="entry name" value="rve"/>
    <property type="match status" value="1"/>
</dbReference>
<dbReference type="InterPro" id="IPR050951">
    <property type="entry name" value="Retrovirus_Pol_polyprotein"/>
</dbReference>
<evidence type="ECO:0000313" key="13">
    <source>
        <dbReference type="EMBL" id="UYV65991.1"/>
    </source>
</evidence>
<dbReference type="InterPro" id="IPR036397">
    <property type="entry name" value="RNaseH_sf"/>
</dbReference>
<organism evidence="13 14">
    <name type="scientific">Cordylochernes scorpioides</name>
    <dbReference type="NCBI Taxonomy" id="51811"/>
    <lineage>
        <taxon>Eukaryota</taxon>
        <taxon>Metazoa</taxon>
        <taxon>Ecdysozoa</taxon>
        <taxon>Arthropoda</taxon>
        <taxon>Chelicerata</taxon>
        <taxon>Arachnida</taxon>
        <taxon>Pseudoscorpiones</taxon>
        <taxon>Cheliferoidea</taxon>
        <taxon>Chernetidae</taxon>
        <taxon>Cordylochernes</taxon>
    </lineage>
</organism>
<dbReference type="Pfam" id="PF22938">
    <property type="entry name" value="Integrase_p58_C"/>
    <property type="match status" value="1"/>
</dbReference>
<feature type="region of interest" description="Disordered" evidence="9">
    <location>
        <begin position="1532"/>
        <end position="1594"/>
    </location>
</feature>
<dbReference type="SUPFAM" id="SSF53098">
    <property type="entry name" value="Ribonuclease H-like"/>
    <property type="match status" value="2"/>
</dbReference>
<dbReference type="Gene3D" id="3.30.420.10">
    <property type="entry name" value="Ribonuclease H-like superfamily/Ribonuclease H"/>
    <property type="match status" value="2"/>
</dbReference>
<evidence type="ECO:0000256" key="3">
    <source>
        <dbReference type="ARBA" id="ARBA00022695"/>
    </source>
</evidence>
<feature type="non-terminal residue" evidence="13">
    <location>
        <position position="1"/>
    </location>
</feature>
<evidence type="ECO:0000313" key="14">
    <source>
        <dbReference type="Proteomes" id="UP001235939"/>
    </source>
</evidence>
<evidence type="ECO:0000256" key="4">
    <source>
        <dbReference type="ARBA" id="ARBA00022722"/>
    </source>
</evidence>
<keyword evidence="4" id="KW-0540">Nuclease</keyword>
<feature type="compositionally biased region" description="Basic and acidic residues" evidence="9">
    <location>
        <begin position="156"/>
        <end position="165"/>
    </location>
</feature>
<dbReference type="Pfam" id="PF17921">
    <property type="entry name" value="Integrase_H2C2"/>
    <property type="match status" value="1"/>
</dbReference>
<dbReference type="CDD" id="cd00303">
    <property type="entry name" value="retropepsin_like"/>
    <property type="match status" value="1"/>
</dbReference>
<evidence type="ECO:0000256" key="8">
    <source>
        <dbReference type="PROSITE-ProRule" id="PRU00047"/>
    </source>
</evidence>
<dbReference type="InterPro" id="IPR021109">
    <property type="entry name" value="Peptidase_aspartic_dom_sf"/>
</dbReference>
<keyword evidence="3" id="KW-0548">Nucleotidyltransferase</keyword>
<dbReference type="Pfam" id="PF00078">
    <property type="entry name" value="RVT_1"/>
    <property type="match status" value="2"/>
</dbReference>
<dbReference type="InterPro" id="IPR001878">
    <property type="entry name" value="Znf_CCHC"/>
</dbReference>
<feature type="compositionally biased region" description="Basic and acidic residues" evidence="9">
    <location>
        <begin position="1036"/>
        <end position="1059"/>
    </location>
</feature>
<feature type="region of interest" description="Disordered" evidence="9">
    <location>
        <begin position="1"/>
        <end position="23"/>
    </location>
</feature>
<evidence type="ECO:0000259" key="12">
    <source>
        <dbReference type="PROSITE" id="PS50994"/>
    </source>
</evidence>
<dbReference type="Proteomes" id="UP001235939">
    <property type="component" value="Chromosome 03"/>
</dbReference>
<dbReference type="InterPro" id="IPR054465">
    <property type="entry name" value="Integrase_p58-like_C"/>
</dbReference>
<keyword evidence="8" id="KW-0863">Zinc-finger</keyword>
<feature type="domain" description="CCHC-type" evidence="10">
    <location>
        <begin position="1511"/>
        <end position="1526"/>
    </location>
</feature>
<dbReference type="InterPro" id="IPR041588">
    <property type="entry name" value="Integrase_H2C2"/>
</dbReference>
<dbReference type="EMBL" id="CP092865">
    <property type="protein sequence ID" value="UYV65991.1"/>
    <property type="molecule type" value="Genomic_DNA"/>
</dbReference>
<dbReference type="InterPro" id="IPR041373">
    <property type="entry name" value="RT_RNaseH"/>
</dbReference>
<keyword evidence="14" id="KW-1185">Reference proteome</keyword>
<dbReference type="PROSITE" id="PS50994">
    <property type="entry name" value="INTEGRASE"/>
    <property type="match status" value="2"/>
</dbReference>
<feature type="region of interest" description="Disordered" evidence="9">
    <location>
        <begin position="2384"/>
        <end position="2422"/>
    </location>
</feature>
<feature type="domain" description="Integrase catalytic" evidence="12">
    <location>
        <begin position="2183"/>
        <end position="2253"/>
    </location>
</feature>
<keyword evidence="7" id="KW-0695">RNA-directed DNA polymerase</keyword>
<proteinExistence type="predicted"/>
<sequence length="2422" mass="277448">MAQMEEEIRTIPRGQWNEEERGGGQDRFVHVLDGIQEDREPVDEFITPLYKLADSCEFEGLHEQLIRDRIVVGERDKALSERMQLDSELTLEKAVKMVRQQQVDLQRPSTSQKVNQVKFNSKKQSPEQQQQPSRKKEKSQPKQDHDVQNAEVSPTGKDRLAVLKDKDVSAVEDSSNLDDDEGECRRRWTAEIQVNGKQVKFKLHSQADVTCVPLCLFKKIMGQQRLVESDINITATEFSELQTVGMFISTLRNGNYEIKENIYVIRRLSEPLLSRRACELLNLARRIEVIATRINPIKEFPEVFEGLGQIGNPYKIKLKPGAKPYDVHTPRRVPIPLMEKLKTRLEALEKAGIIAQVNVATEWCAPTVIAGKPNGDIRLCVDLSRLNEHVQREVHPMPVVEHMLGQLGEARFFSKLEANSGFHQIPLSPDCQHLTTFITPFGRYKFFRMPFGISLAPEYFQKVMSIILQGMDGVMCYLDDILIFASDSKTHARILRLVIRKLEEAKVTLNKAKCVFGLPRINFLGHILDEDGIRPDPAKIEAVAKIPAPTDVHGVRRFLGMVNHLGRLVENISEIAAPPNQLLVKAYDVRKPTMVSSDAFSYGLGVVLKQEGKNGIWRPVAYSSRTMTPTEKRYAQIEKEALAITWACELFQEFLLGNRFRIETDHEPLSPLFSTKELSSLTPRQQRFRMRMMRFGFEILHIPGKELLDADALSRQSLLTTEGGENERPTSAHINAVLACITDKDEMLTKIFEAQQEDTTLKAVVNYLEQGWPDKKNMSQALLSYWHVKDELGVQNGLLMRSCRLVIPASMKLESLDKLHAGHFGITKTRLHARETVWWPGILEEIAETVRKCSVCIQEAVSKHEPLIPTNFPTRPWQKIGMDLFKFENKWYLVVIDYYSRFPEMIQLDRLTANVVVRSCKSIFARHVISETVVSDNGTQFGAALEFANFARQYGFTHATSSPRFPQSNGMAEAGVKIAKLILKKNLDPSLGLLEYRSTPLENGYRPAELLIGRKLRTTLPIAPENLNPRLVDSQTLKRKEGRRREDMKSRYDRRRGATDMEELSEGTSPKWRSRQDRSSRILRIKRTFSGLYTKPCQDSSTLGHPEEKYSILMWSDKCEEAYLKLNDIITSKPILAIPDESLPYEMSTDASYYGTGAILYQRDVNKRSFYATFLVEIPGKSKTALRRSFRLQGLQPQYGFEDLPSSTRMVKTEASGTPEVFGTNAGPQSYACHIPRNPPTFSGESAQDPQRWIKMFERVAKYNKWDETQSLANVVFYLEGTAAQWFDNNEDIIDSWTQFKTNLCEVFGKKEELTRQAEMTLKTRAQKPGETTESCIQEILSLCSRVNPEMEEEEKVGHLMKGIAEDFYQTLIVKDPTTVDELVKFCRQLENMKQRRIKRTRYERLPNVTPISSDFEEDLALKIRRIVQEELQKIMPKMTEVEPFGTSDVNSLEAIVKEEVQQVLAPITRRNIQSQRRRTFVPRFRREDDYTPYAPRTSDQWRTVDNQPICFHCGKPGHVLRYCRERRRTFEEARSRRTLPSADNATPQRPYDLNDDFPTLPRPGGFGRSASPYPGRGRMPRRRSQSPGADSGADYSVVSEKFRRLLRTPFFVESGPVVKVANGKLVKTLGKCSLKVHINDLTTTFEFIEIPDCSHDIILGWDFFKATRAVIDCGHQELYLEETLPINDDQINLDVYSADNYVIPPKSSCKISVVGTPIQENRDVLICPNWELSIRKEFIIPSLLTTFQQGKADLWIANGNSKPLMIPSRMALGTMSDVDVGSICSLKCDELIQEEEMWTTKLDQKIEAMIDSNLTEDQQNKMINVIKKFSNVFDFSGKSQPARSKIKHKIDTGDHAPTEQRPYRVSGMERKIIQQEVDRMFCVDYRRLNKITKKDVYPLPRVDDALDNLPGARYYSSMDLRTGYWQIEVDEHDREKTAFITPDGLYQFRVMPFGLCNAPATFERMMDTVLKGLKWNICLCYLDDIVVSGPSFEEHIKRLEVVLECLQQAGLNVNNEKCLFGSRRLKILGHVVNENGIHPDPEKVEAILKFPSPKSIPDVRSFLGLCSYYRRFVENFSCKAKPLNDLLKNDAKFCWNKEQENAFEILKEALTSEPVLGHFIEDAETHIHTDASGYGIGAVLIQIQGSAERPIAYASRTLAKAENNYSTTEKELLAVVWATFCGINHLKTTAYHPQTNGLTERLNKTLTDMLSMYVDAEQKNWDEVLPFVTFAYNTAKQETTGFSPFFLVHGREAETTLDSLLPYHDNDDVGDYVQHLITTAEEARHLAQLHLYRGQEKNRKYYDRKHRPVDYNVGDLVWLFIPVRKVGLSEKLIKKYFGPYRITRKLSPVNYEIEAISDFPRRRKTRDTVHVLRMKPYLDPLLQEEISGSTPNKEPVLKQRFSDPEPISGPVTRSRARRMQI</sequence>
<evidence type="ECO:0000256" key="1">
    <source>
        <dbReference type="ARBA" id="ARBA00012493"/>
    </source>
</evidence>
<keyword evidence="8" id="KW-0479">Metal-binding</keyword>
<reference evidence="13 14" key="1">
    <citation type="submission" date="2022-01" db="EMBL/GenBank/DDBJ databases">
        <title>A chromosomal length assembly of Cordylochernes scorpioides.</title>
        <authorList>
            <person name="Zeh D."/>
            <person name="Zeh J."/>
        </authorList>
    </citation>
    <scope>NUCLEOTIDE SEQUENCE [LARGE SCALE GENOMIC DNA]</scope>
    <source>
        <strain evidence="13">IN4F17</strain>
        <tissue evidence="13">Whole Body</tissue>
    </source>
</reference>